<dbReference type="PANTHER" id="PTHR43278:SF2">
    <property type="entry name" value="IRON-SULFUR FLAVOPROTEIN"/>
    <property type="match status" value="1"/>
</dbReference>
<protein>
    <submittedName>
        <fullName evidence="4">NADPH-dependent FMN reductase</fullName>
    </submittedName>
</protein>
<keyword evidence="2" id="KW-0288">FMN</keyword>
<dbReference type="EMBL" id="FODY01000032">
    <property type="protein sequence ID" value="SEP44554.1"/>
    <property type="molecule type" value="Genomic_DNA"/>
</dbReference>
<evidence type="ECO:0000313" key="5">
    <source>
        <dbReference type="Proteomes" id="UP000198847"/>
    </source>
</evidence>
<evidence type="ECO:0000313" key="4">
    <source>
        <dbReference type="EMBL" id="SEP44554.1"/>
    </source>
</evidence>
<dbReference type="PANTHER" id="PTHR43278">
    <property type="entry name" value="NAD(P)H-DEPENDENT FMN-CONTAINING OXIDOREDUCTASE YWQN-RELATED"/>
    <property type="match status" value="1"/>
</dbReference>
<keyword evidence="5" id="KW-1185">Reference proteome</keyword>
<dbReference type="Pfam" id="PF03358">
    <property type="entry name" value="FMN_red"/>
    <property type="match status" value="1"/>
</dbReference>
<dbReference type="InterPro" id="IPR005025">
    <property type="entry name" value="FMN_Rdtase-like_dom"/>
</dbReference>
<evidence type="ECO:0000256" key="1">
    <source>
        <dbReference type="ARBA" id="ARBA00022630"/>
    </source>
</evidence>
<dbReference type="Gene3D" id="3.40.50.360">
    <property type="match status" value="1"/>
</dbReference>
<organism evidence="4 5">
    <name type="scientific">Propionispora vibrioides</name>
    <dbReference type="NCBI Taxonomy" id="112903"/>
    <lineage>
        <taxon>Bacteria</taxon>
        <taxon>Bacillati</taxon>
        <taxon>Bacillota</taxon>
        <taxon>Negativicutes</taxon>
        <taxon>Selenomonadales</taxon>
        <taxon>Sporomusaceae</taxon>
        <taxon>Propionispora</taxon>
    </lineage>
</organism>
<name>A0A1H8XWY8_9FIRM</name>
<dbReference type="GO" id="GO:0016491">
    <property type="term" value="F:oxidoreductase activity"/>
    <property type="evidence" value="ECO:0007669"/>
    <property type="project" value="InterPro"/>
</dbReference>
<dbReference type="RefSeq" id="WP_091751430.1">
    <property type="nucleotide sequence ID" value="NZ_FODY01000032.1"/>
</dbReference>
<dbReference type="STRING" id="112903.SAMN04490178_13236"/>
<dbReference type="InterPro" id="IPR051796">
    <property type="entry name" value="ISF_SsuE-like"/>
</dbReference>
<evidence type="ECO:0000256" key="2">
    <source>
        <dbReference type="ARBA" id="ARBA00022643"/>
    </source>
</evidence>
<feature type="domain" description="NADPH-dependent FMN reductase-like" evidence="3">
    <location>
        <begin position="1"/>
        <end position="104"/>
    </location>
</feature>
<evidence type="ECO:0000259" key="3">
    <source>
        <dbReference type="Pfam" id="PF03358"/>
    </source>
</evidence>
<accession>A0A1H8XWY8</accession>
<proteinExistence type="predicted"/>
<gene>
    <name evidence="4" type="ORF">SAMN04490178_13236</name>
</gene>
<dbReference type="InterPro" id="IPR029039">
    <property type="entry name" value="Flavoprotein-like_sf"/>
</dbReference>
<dbReference type="OrthoDB" id="9805976at2"/>
<keyword evidence="1" id="KW-0285">Flavoprotein</keyword>
<dbReference type="Proteomes" id="UP000198847">
    <property type="component" value="Unassembled WGS sequence"/>
</dbReference>
<dbReference type="SUPFAM" id="SSF52218">
    <property type="entry name" value="Flavoproteins"/>
    <property type="match status" value="1"/>
</dbReference>
<reference evidence="4 5" key="1">
    <citation type="submission" date="2016-10" db="EMBL/GenBank/DDBJ databases">
        <authorList>
            <person name="de Groot N.N."/>
        </authorList>
    </citation>
    <scope>NUCLEOTIDE SEQUENCE [LARGE SCALE GENOMIC DNA]</scope>
    <source>
        <strain evidence="4 5">DSM 13305</strain>
    </source>
</reference>
<dbReference type="AlphaFoldDB" id="A0A1H8XWY8"/>
<sequence length="225" mass="25474">MKITVFNGSPRAEQSTTNIIVQKFLEGAKLAGAAVDNVFLINKDINHCNGCFSCWFKTPGQCVFNDGMAELLEKYMSSDIICYATPVYTWNMTAALKNFVDRLIPLRRPVATQTEEHYDMEVRTKFPDAVVIANCGFPGENNFETIKAVFKPCNPILEIYRNSGKLLKTSNPELKAVVDEYLGYVKQSGFEIVNNNKIADDTKLKLQMELIHPEEYVDRMNIRLA</sequence>